<dbReference type="RefSeq" id="WP_171607524.1">
    <property type="nucleotide sequence ID" value="NZ_WHPF01000006.1"/>
</dbReference>
<comment type="caution">
    <text evidence="2">The sequence shown here is derived from an EMBL/GenBank/DDBJ whole genome shotgun (WGS) entry which is preliminary data.</text>
</comment>
<dbReference type="Proteomes" id="UP000598971">
    <property type="component" value="Unassembled WGS sequence"/>
</dbReference>
<feature type="chain" id="PRO_5035242605" evidence="1">
    <location>
        <begin position="18"/>
        <end position="174"/>
    </location>
</feature>
<proteinExistence type="predicted"/>
<evidence type="ECO:0000256" key="1">
    <source>
        <dbReference type="SAM" id="SignalP"/>
    </source>
</evidence>
<name>A0A8J8FD66_9BACT</name>
<reference evidence="2" key="1">
    <citation type="submission" date="2019-10" db="EMBL/GenBank/DDBJ databases">
        <title>Draft genome sequence of Panacibacter sp. KCS-6.</title>
        <authorList>
            <person name="Yim K.J."/>
        </authorList>
    </citation>
    <scope>NUCLEOTIDE SEQUENCE</scope>
    <source>
        <strain evidence="2">KCS-6</strain>
    </source>
</reference>
<feature type="signal peptide" evidence="1">
    <location>
        <begin position="1"/>
        <end position="17"/>
    </location>
</feature>
<gene>
    <name evidence="2" type="ORF">GD597_08955</name>
</gene>
<dbReference type="AlphaFoldDB" id="A0A8J8FD66"/>
<evidence type="ECO:0000313" key="3">
    <source>
        <dbReference type="Proteomes" id="UP000598971"/>
    </source>
</evidence>
<evidence type="ECO:0000313" key="2">
    <source>
        <dbReference type="EMBL" id="NNV55585.1"/>
    </source>
</evidence>
<keyword evidence="1" id="KW-0732">Signal</keyword>
<keyword evidence="3" id="KW-1185">Reference proteome</keyword>
<dbReference type="EMBL" id="WHPF01000006">
    <property type="protein sequence ID" value="NNV55585.1"/>
    <property type="molecule type" value="Genomic_DNA"/>
</dbReference>
<sequence>MKIFIFIFLLCCSNANGQALVNIQLYLDNQQVSTAAKDFYNKKFKAKDDEKTLSIIDSLFTKNNSTRPFYIYLVSKMAFSSDGALSEAIGYSGNEFFQKKPNDLIAFLYSGNPIIDKSFLTNWAKIIAGEIAINCEGKEKNCLNTMKQSIQPLIKETNKQHFLAFYRLLENSFH</sequence>
<organism evidence="2 3">
    <name type="scientific">Limnovirga soli</name>
    <dbReference type="NCBI Taxonomy" id="2656915"/>
    <lineage>
        <taxon>Bacteria</taxon>
        <taxon>Pseudomonadati</taxon>
        <taxon>Bacteroidota</taxon>
        <taxon>Chitinophagia</taxon>
        <taxon>Chitinophagales</taxon>
        <taxon>Chitinophagaceae</taxon>
        <taxon>Limnovirga</taxon>
    </lineage>
</organism>
<protein>
    <submittedName>
        <fullName evidence="2">Uncharacterized protein</fullName>
    </submittedName>
</protein>
<accession>A0A8J8FD66</accession>